<comment type="cofactor">
    <cofactor evidence="3 4">
        <name>Zn(2+)</name>
        <dbReference type="ChEBI" id="CHEBI:29105"/>
    </cofactor>
    <text evidence="3 4">Binds 1 zinc ion per subunit.</text>
</comment>
<dbReference type="PRINTS" id="PR00480">
    <property type="entry name" value="ASTACIN"/>
</dbReference>
<evidence type="ECO:0000313" key="8">
    <source>
        <dbReference type="Proteomes" id="UP001303046"/>
    </source>
</evidence>
<evidence type="ECO:0000256" key="2">
    <source>
        <dbReference type="PROSITE-ProRule" id="PRU00059"/>
    </source>
</evidence>
<accession>A0ABR1BMA4</accession>
<dbReference type="PROSITE" id="PS01180">
    <property type="entry name" value="CUB"/>
    <property type="match status" value="1"/>
</dbReference>
<feature type="binding site" evidence="3">
    <location>
        <position position="344"/>
    </location>
    <ligand>
        <name>Zn(2+)</name>
        <dbReference type="ChEBI" id="CHEBI:29105"/>
        <note>catalytic</note>
    </ligand>
</feature>
<dbReference type="Pfam" id="PF01400">
    <property type="entry name" value="Astacin"/>
    <property type="match status" value="1"/>
</dbReference>
<dbReference type="InterPro" id="IPR034035">
    <property type="entry name" value="Astacin-like_dom"/>
</dbReference>
<evidence type="ECO:0000313" key="7">
    <source>
        <dbReference type="EMBL" id="KAK6726191.1"/>
    </source>
</evidence>
<dbReference type="CDD" id="cd04280">
    <property type="entry name" value="ZnMc_astacin_like"/>
    <property type="match status" value="1"/>
</dbReference>
<dbReference type="InterPro" id="IPR024079">
    <property type="entry name" value="MetalloPept_cat_dom_sf"/>
</dbReference>
<keyword evidence="3 4" id="KW-0862">Zinc</keyword>
<gene>
    <name evidence="7" type="primary">Necator_chrI.g609</name>
    <name evidence="7" type="ORF">RB195_004487</name>
</gene>
<dbReference type="PANTHER" id="PTHR10127:SF793">
    <property type="entry name" value="ZINC METALLOPROTEINASE NAS-31"/>
    <property type="match status" value="1"/>
</dbReference>
<dbReference type="EC" id="3.4.24.-" evidence="4"/>
<dbReference type="Proteomes" id="UP001303046">
    <property type="component" value="Unassembled WGS sequence"/>
</dbReference>
<dbReference type="InterPro" id="IPR000859">
    <property type="entry name" value="CUB_dom"/>
</dbReference>
<feature type="binding site" evidence="3">
    <location>
        <position position="340"/>
    </location>
    <ligand>
        <name>Zn(2+)</name>
        <dbReference type="ChEBI" id="CHEBI:29105"/>
        <note>catalytic</note>
    </ligand>
</feature>
<comment type="caution">
    <text evidence="2">Lacks conserved residue(s) required for the propagation of feature annotation.</text>
</comment>
<keyword evidence="3 4" id="KW-0479">Metal-binding</keyword>
<keyword evidence="8" id="KW-1185">Reference proteome</keyword>
<evidence type="ECO:0000259" key="5">
    <source>
        <dbReference type="PROSITE" id="PS01180"/>
    </source>
</evidence>
<feature type="binding site" evidence="3">
    <location>
        <position position="350"/>
    </location>
    <ligand>
        <name>Zn(2+)</name>
        <dbReference type="ChEBI" id="CHEBI:29105"/>
        <note>catalytic</note>
    </ligand>
</feature>
<dbReference type="PROSITE" id="PS51864">
    <property type="entry name" value="ASTACIN"/>
    <property type="match status" value="1"/>
</dbReference>
<reference evidence="7 8" key="1">
    <citation type="submission" date="2023-08" db="EMBL/GenBank/DDBJ databases">
        <title>A Necator americanus chromosomal reference genome.</title>
        <authorList>
            <person name="Ilik V."/>
            <person name="Petrzelkova K.J."/>
            <person name="Pardy F."/>
            <person name="Fuh T."/>
            <person name="Niatou-Singa F.S."/>
            <person name="Gouil Q."/>
            <person name="Baker L."/>
            <person name="Ritchie M.E."/>
            <person name="Jex A.R."/>
            <person name="Gazzola D."/>
            <person name="Li H."/>
            <person name="Toshio Fujiwara R."/>
            <person name="Zhan B."/>
            <person name="Aroian R.V."/>
            <person name="Pafco B."/>
            <person name="Schwarz E.M."/>
        </authorList>
    </citation>
    <scope>NUCLEOTIDE SEQUENCE [LARGE SCALE GENOMIC DNA]</scope>
    <source>
        <strain evidence="7 8">Aroian</strain>
        <tissue evidence="7">Whole animal</tissue>
    </source>
</reference>
<keyword evidence="3 4" id="KW-0645">Protease</keyword>
<dbReference type="PANTHER" id="PTHR10127">
    <property type="entry name" value="DISCOIDIN, CUB, EGF, LAMININ , AND ZINC METALLOPROTEASE DOMAIN CONTAINING"/>
    <property type="match status" value="1"/>
</dbReference>
<dbReference type="SMART" id="SM00235">
    <property type="entry name" value="ZnMc"/>
    <property type="match status" value="1"/>
</dbReference>
<dbReference type="Gene3D" id="3.40.390.10">
    <property type="entry name" value="Collagenase (Catalytic Domain)"/>
    <property type="match status" value="1"/>
</dbReference>
<keyword evidence="1" id="KW-1015">Disulfide bond</keyword>
<evidence type="ECO:0000256" key="4">
    <source>
        <dbReference type="RuleBase" id="RU361183"/>
    </source>
</evidence>
<dbReference type="InterPro" id="IPR006026">
    <property type="entry name" value="Peptidase_Metallo"/>
</dbReference>
<feature type="active site" evidence="3">
    <location>
        <position position="341"/>
    </location>
</feature>
<dbReference type="EMBL" id="JAVFWL010000001">
    <property type="protein sequence ID" value="KAK6726191.1"/>
    <property type="molecule type" value="Genomic_DNA"/>
</dbReference>
<sequence length="639" mass="72397">MLGNLREGRDGLRDVITWSRSILIILKNCRHIVGTKRHEARTVAQAAALGSGAVESEVGIEVGPCRVDNDIPLKLLTFVNSRPDRDSLWKQKSTCVEYFEVKPMKIGLSLLILLLVVCCADAGLRDLGKKVKDKIKEGFKNTIDKIKTSLNLTDIRRIHEKFVKAGEKFVKKLPLSDENKEKLEKLLKKIVRVHVDHVNPEGDDIEQVNENAGIGEVLYQGDMVLTDEQADEILSEDSGPNRAKRQAFRNSHYPKTIWSDGVYYYFHPTASNMVRSVFKKAAALWSAETCIDFHEDVIGMRPHRIKVFRDVGCWSMVGKLNRVQELSLGKGCETVATAQHEIGHSLGFYHEQARHDRDENIIVNYDHIQPRNRDQFKKQSTHTNDNYGLPYDYGSTMQYGTHSGSMDGEPTMVPRVPLYSETLGSPFLGFYDKLMMNIHYGCLEKCKNSRSAAQCRMGGFPNPRDCSRCVCPSGYGGKLCDERPEGCGKELTARRDPQILEGEIGERSAGEREREDMTMCTFWLKAPPGSKIEVKIAKLTPGFTVDGCRLWGVEINTQQDQRLSGHRFCAPEDAGVKLVSHSNIVPIIVFNRKFVTEYKLEYRLVVFYVADHFDLLNVRPVRLYDCKHNFSVIFFLGVL</sequence>
<dbReference type="InterPro" id="IPR001506">
    <property type="entry name" value="Peptidase_M12A"/>
</dbReference>
<evidence type="ECO:0000259" key="6">
    <source>
        <dbReference type="PROSITE" id="PS51864"/>
    </source>
</evidence>
<protein>
    <recommendedName>
        <fullName evidence="4">Metalloendopeptidase</fullName>
        <ecNumber evidence="4">3.4.24.-</ecNumber>
    </recommendedName>
</protein>
<name>A0ABR1BMA4_NECAM</name>
<evidence type="ECO:0000256" key="1">
    <source>
        <dbReference type="ARBA" id="ARBA00023157"/>
    </source>
</evidence>
<proteinExistence type="predicted"/>
<evidence type="ECO:0000256" key="3">
    <source>
        <dbReference type="PROSITE-ProRule" id="PRU01211"/>
    </source>
</evidence>
<organism evidence="7 8">
    <name type="scientific">Necator americanus</name>
    <name type="common">Human hookworm</name>
    <dbReference type="NCBI Taxonomy" id="51031"/>
    <lineage>
        <taxon>Eukaryota</taxon>
        <taxon>Metazoa</taxon>
        <taxon>Ecdysozoa</taxon>
        <taxon>Nematoda</taxon>
        <taxon>Chromadorea</taxon>
        <taxon>Rhabditida</taxon>
        <taxon>Rhabditina</taxon>
        <taxon>Rhabditomorpha</taxon>
        <taxon>Strongyloidea</taxon>
        <taxon>Ancylostomatidae</taxon>
        <taxon>Bunostominae</taxon>
        <taxon>Necator</taxon>
    </lineage>
</organism>
<keyword evidence="3 4" id="KW-0378">Hydrolase</keyword>
<keyword evidence="3 4" id="KW-0482">Metalloprotease</keyword>
<feature type="domain" description="CUB" evidence="5">
    <location>
        <begin position="487"/>
        <end position="611"/>
    </location>
</feature>
<feature type="domain" description="Peptidase M12A" evidence="6">
    <location>
        <begin position="246"/>
        <end position="447"/>
    </location>
</feature>
<comment type="caution">
    <text evidence="7">The sequence shown here is derived from an EMBL/GenBank/DDBJ whole genome shotgun (WGS) entry which is preliminary data.</text>
</comment>
<dbReference type="SUPFAM" id="SSF55486">
    <property type="entry name" value="Metalloproteases ('zincins'), catalytic domain"/>
    <property type="match status" value="1"/>
</dbReference>